<dbReference type="InterPro" id="IPR053888">
    <property type="entry name" value="MRM3-like_sub_bind"/>
</dbReference>
<evidence type="ECO:0000256" key="2">
    <source>
        <dbReference type="ARBA" id="ARBA00022603"/>
    </source>
</evidence>
<dbReference type="EMBL" id="JAEKNR010000062">
    <property type="protein sequence ID" value="MBJ7597493.1"/>
    <property type="molecule type" value="Genomic_DNA"/>
</dbReference>
<keyword evidence="3" id="KW-0808">Transferase</keyword>
<dbReference type="PANTHER" id="PTHR43191">
    <property type="entry name" value="RRNA METHYLTRANSFERASE 3"/>
    <property type="match status" value="1"/>
</dbReference>
<comment type="caution">
    <text evidence="6">The sequence shown here is derived from an EMBL/GenBank/DDBJ whole genome shotgun (WGS) entry which is preliminary data.</text>
</comment>
<keyword evidence="2 6" id="KW-0489">Methyltransferase</keyword>
<evidence type="ECO:0000313" key="7">
    <source>
        <dbReference type="Proteomes" id="UP000612893"/>
    </source>
</evidence>
<feature type="domain" description="MRM3-like substrate binding" evidence="5">
    <location>
        <begin position="8"/>
        <end position="98"/>
    </location>
</feature>
<evidence type="ECO:0000256" key="1">
    <source>
        <dbReference type="ARBA" id="ARBA00007228"/>
    </source>
</evidence>
<reference evidence="6" key="1">
    <citation type="submission" date="2020-10" db="EMBL/GenBank/DDBJ databases">
        <title>Ca. Dormibacterota MAGs.</title>
        <authorList>
            <person name="Montgomery K."/>
        </authorList>
    </citation>
    <scope>NUCLEOTIDE SEQUENCE [LARGE SCALE GENOMIC DNA]</scope>
    <source>
        <strain evidence="6">SC8812_S17_10</strain>
    </source>
</reference>
<name>A0A934K6D2_9BACT</name>
<protein>
    <submittedName>
        <fullName evidence="6">RNA methyltransferase</fullName>
    </submittedName>
</protein>
<accession>A0A934K6D2</accession>
<evidence type="ECO:0000259" key="5">
    <source>
        <dbReference type="Pfam" id="PF22435"/>
    </source>
</evidence>
<dbReference type="InterPro" id="IPR051259">
    <property type="entry name" value="rRNA_Methyltransferase"/>
</dbReference>
<dbReference type="GO" id="GO:0032259">
    <property type="term" value="P:methylation"/>
    <property type="evidence" value="ECO:0007669"/>
    <property type="project" value="UniProtKB-KW"/>
</dbReference>
<dbReference type="SUPFAM" id="SSF55315">
    <property type="entry name" value="L30e-like"/>
    <property type="match status" value="1"/>
</dbReference>
<dbReference type="Proteomes" id="UP000612893">
    <property type="component" value="Unassembled WGS sequence"/>
</dbReference>
<gene>
    <name evidence="6" type="ORF">JF922_05330</name>
</gene>
<dbReference type="PANTHER" id="PTHR43191:SF2">
    <property type="entry name" value="RRNA METHYLTRANSFERASE 3, MITOCHONDRIAL"/>
    <property type="match status" value="1"/>
</dbReference>
<dbReference type="InterPro" id="IPR029064">
    <property type="entry name" value="Ribosomal_eL30-like_sf"/>
</dbReference>
<dbReference type="Gene3D" id="3.40.1280.10">
    <property type="match status" value="1"/>
</dbReference>
<dbReference type="RefSeq" id="WP_338199761.1">
    <property type="nucleotide sequence ID" value="NZ_JAEKNR010000062.1"/>
</dbReference>
<dbReference type="InterPro" id="IPR029028">
    <property type="entry name" value="Alpha/beta_knot_MTases"/>
</dbReference>
<organism evidence="6 7">
    <name type="scientific">Candidatus Nephthysia bennettiae</name>
    <dbReference type="NCBI Taxonomy" id="3127016"/>
    <lineage>
        <taxon>Bacteria</taxon>
        <taxon>Bacillati</taxon>
        <taxon>Candidatus Dormiibacterota</taxon>
        <taxon>Candidatus Dormibacteria</taxon>
        <taxon>Candidatus Dormibacterales</taxon>
        <taxon>Candidatus Dormibacteraceae</taxon>
        <taxon>Candidatus Nephthysia</taxon>
    </lineage>
</organism>
<evidence type="ECO:0000259" key="4">
    <source>
        <dbReference type="Pfam" id="PF00588"/>
    </source>
</evidence>
<sequence>MQITSPRNPRVQALSELRHRRGRDRAGRILVEGYDELGVALDSGARPTALYYCPALVTDRTQLAVLERVRELGAEVYELSPRAFEKVAYRQSPDGWLAELPAIATGLERLQLDSRPLLLVCTGVEKPGNLGAMLRTAEAAGVDAVVTSPPVTDWGNPNVVRASRGSVFAVPVAEAEQTQLVRWLREREVSIAVADPELGVPHTAADLRGGVAVVVGAESRGLQGFWRDVADVNVRIPMFGRMNSLNVSISAALVIYEALRQRGRLV</sequence>
<dbReference type="InterPro" id="IPR029026">
    <property type="entry name" value="tRNA_m1G_MTases_N"/>
</dbReference>
<dbReference type="CDD" id="cd18104">
    <property type="entry name" value="SpoU-like_RNA-MTase"/>
    <property type="match status" value="1"/>
</dbReference>
<proteinExistence type="inferred from homology"/>
<evidence type="ECO:0000313" key="6">
    <source>
        <dbReference type="EMBL" id="MBJ7597493.1"/>
    </source>
</evidence>
<dbReference type="Pfam" id="PF22435">
    <property type="entry name" value="MRM3-like_sub_bind"/>
    <property type="match status" value="1"/>
</dbReference>
<dbReference type="GO" id="GO:0008168">
    <property type="term" value="F:methyltransferase activity"/>
    <property type="evidence" value="ECO:0007669"/>
    <property type="project" value="UniProtKB-KW"/>
</dbReference>
<dbReference type="Gene3D" id="3.30.1330.30">
    <property type="match status" value="1"/>
</dbReference>
<evidence type="ECO:0000256" key="3">
    <source>
        <dbReference type="ARBA" id="ARBA00022679"/>
    </source>
</evidence>
<dbReference type="InterPro" id="IPR001537">
    <property type="entry name" value="SpoU_MeTrfase"/>
</dbReference>
<dbReference type="Pfam" id="PF00588">
    <property type="entry name" value="SpoU_methylase"/>
    <property type="match status" value="1"/>
</dbReference>
<dbReference type="AlphaFoldDB" id="A0A934K6D2"/>
<dbReference type="SUPFAM" id="SSF75217">
    <property type="entry name" value="alpha/beta knot"/>
    <property type="match status" value="1"/>
</dbReference>
<comment type="similarity">
    <text evidence="1">Belongs to the class IV-like SAM-binding methyltransferase superfamily. RNA methyltransferase TrmH family.</text>
</comment>
<keyword evidence="7" id="KW-1185">Reference proteome</keyword>
<feature type="domain" description="tRNA/rRNA methyltransferase SpoU type" evidence="4">
    <location>
        <begin position="117"/>
        <end position="256"/>
    </location>
</feature>